<dbReference type="KEGG" id="ccho:CCHOA_11830"/>
<evidence type="ECO:0000256" key="5">
    <source>
        <dbReference type="ARBA" id="ARBA00022691"/>
    </source>
</evidence>
<evidence type="ECO:0000313" key="8">
    <source>
        <dbReference type="Proteomes" id="UP000269019"/>
    </source>
</evidence>
<keyword evidence="8" id="KW-1185">Reference proteome</keyword>
<dbReference type="GO" id="GO:0005829">
    <property type="term" value="C:cytosol"/>
    <property type="evidence" value="ECO:0007669"/>
    <property type="project" value="TreeGrafter"/>
</dbReference>
<comment type="caution">
    <text evidence="6">Lacks conserved residue(s) required for the propagation of feature annotation.</text>
</comment>
<dbReference type="PANTHER" id="PTHR31760">
    <property type="entry name" value="S-ADENOSYL-L-METHIONINE-DEPENDENT METHYLTRANSFERASES SUPERFAMILY PROTEIN"/>
    <property type="match status" value="1"/>
</dbReference>
<evidence type="ECO:0000313" key="7">
    <source>
        <dbReference type="EMBL" id="AZA14737.1"/>
    </source>
</evidence>
<name>A0A3G6J9J3_9CORY</name>
<reference evidence="7 8" key="1">
    <citation type="submission" date="2018-11" db="EMBL/GenBank/DDBJ databases">
        <authorList>
            <person name="Kleinhagauer T."/>
            <person name="Glaeser S.P."/>
            <person name="Spergser J."/>
            <person name="Ruckert C."/>
            <person name="Kaempfer P."/>
            <person name="Busse H.-J."/>
        </authorList>
    </citation>
    <scope>NUCLEOTIDE SEQUENCE [LARGE SCALE GENOMIC DNA]</scope>
    <source>
        <strain evidence="7 8">200CH</strain>
    </source>
</reference>
<evidence type="ECO:0000256" key="4">
    <source>
        <dbReference type="ARBA" id="ARBA00022679"/>
    </source>
</evidence>
<evidence type="ECO:0000256" key="3">
    <source>
        <dbReference type="ARBA" id="ARBA00022603"/>
    </source>
</evidence>
<dbReference type="PANTHER" id="PTHR31760:SF0">
    <property type="entry name" value="S-ADENOSYL-L-METHIONINE-DEPENDENT METHYLTRANSFERASES SUPERFAMILY PROTEIN"/>
    <property type="match status" value="1"/>
</dbReference>
<sequence length="220" mass="23537">MTSSTPTPPAYAATLFGDNLDKAIGYHELLATAGYERGFIGPREVPRLWDRHILNCAIVAEILHPDEHLVDVGSGAGLPGIPLAIARPDLQVDLVESLLKRSVFLTEVVDTLQLDNVRVIRGRAEDPEVIDTVGGADVATSRAVAPLATLVGYCMPLIHATGRIDALKGETAAAEISRDSAAITRLGGNTPTILRCGEHTIAEPATVVRITKNPRRTKKR</sequence>
<dbReference type="Pfam" id="PF02527">
    <property type="entry name" value="GidB"/>
    <property type="match status" value="1"/>
</dbReference>
<organism evidence="7 8">
    <name type="scientific">Corynebacterium choanae</name>
    <dbReference type="NCBI Taxonomy" id="1862358"/>
    <lineage>
        <taxon>Bacteria</taxon>
        <taxon>Bacillati</taxon>
        <taxon>Actinomycetota</taxon>
        <taxon>Actinomycetes</taxon>
        <taxon>Mycobacteriales</taxon>
        <taxon>Corynebacteriaceae</taxon>
        <taxon>Corynebacterium</taxon>
    </lineage>
</organism>
<dbReference type="GO" id="GO:0070043">
    <property type="term" value="F:rRNA (guanine-N7-)-methyltransferase activity"/>
    <property type="evidence" value="ECO:0007669"/>
    <property type="project" value="UniProtKB-UniRule"/>
</dbReference>
<dbReference type="EMBL" id="CP033896">
    <property type="protein sequence ID" value="AZA14737.1"/>
    <property type="molecule type" value="Genomic_DNA"/>
</dbReference>
<accession>A0A3G6J9J3</accession>
<evidence type="ECO:0000256" key="2">
    <source>
        <dbReference type="ARBA" id="ARBA00022552"/>
    </source>
</evidence>
<dbReference type="OrthoDB" id="9808773at2"/>
<dbReference type="InterPro" id="IPR029063">
    <property type="entry name" value="SAM-dependent_MTases_sf"/>
</dbReference>
<keyword evidence="1 6" id="KW-0963">Cytoplasm</keyword>
<dbReference type="EC" id="2.1.1.-" evidence="6"/>
<evidence type="ECO:0000256" key="1">
    <source>
        <dbReference type="ARBA" id="ARBA00022490"/>
    </source>
</evidence>
<keyword evidence="2 6" id="KW-0698">rRNA processing</keyword>
<comment type="function">
    <text evidence="6">Specifically methylates the N7 position of a guanine in 16S rRNA.</text>
</comment>
<feature type="binding site" evidence="6">
    <location>
        <position position="73"/>
    </location>
    <ligand>
        <name>S-adenosyl-L-methionine</name>
        <dbReference type="ChEBI" id="CHEBI:59789"/>
    </ligand>
</feature>
<keyword evidence="3 6" id="KW-0489">Methyltransferase</keyword>
<dbReference type="Gene3D" id="3.40.50.150">
    <property type="entry name" value="Vaccinia Virus protein VP39"/>
    <property type="match status" value="1"/>
</dbReference>
<keyword evidence="4 6" id="KW-0808">Transferase</keyword>
<dbReference type="HAMAP" id="MF_00074">
    <property type="entry name" value="16SrRNA_methyltr_G"/>
    <property type="match status" value="1"/>
</dbReference>
<gene>
    <name evidence="6 7" type="primary">rsmG</name>
    <name evidence="7" type="ORF">CCHOA_11830</name>
</gene>
<feature type="binding site" evidence="6">
    <location>
        <begin position="124"/>
        <end position="125"/>
    </location>
    <ligand>
        <name>S-adenosyl-L-methionine</name>
        <dbReference type="ChEBI" id="CHEBI:59789"/>
    </ligand>
</feature>
<comment type="subcellular location">
    <subcellularLocation>
        <location evidence="6">Cytoplasm</location>
    </subcellularLocation>
</comment>
<dbReference type="RefSeq" id="WP_123930481.1">
    <property type="nucleotide sequence ID" value="NZ_CP033896.1"/>
</dbReference>
<proteinExistence type="inferred from homology"/>
<dbReference type="AlphaFoldDB" id="A0A3G6J9J3"/>
<dbReference type="NCBIfam" id="TIGR00138">
    <property type="entry name" value="rsmG_gidB"/>
    <property type="match status" value="1"/>
</dbReference>
<feature type="binding site" evidence="6">
    <location>
        <position position="142"/>
    </location>
    <ligand>
        <name>S-adenosyl-L-methionine</name>
        <dbReference type="ChEBI" id="CHEBI:59789"/>
    </ligand>
</feature>
<evidence type="ECO:0000256" key="6">
    <source>
        <dbReference type="HAMAP-Rule" id="MF_00074"/>
    </source>
</evidence>
<dbReference type="SUPFAM" id="SSF53335">
    <property type="entry name" value="S-adenosyl-L-methionine-dependent methyltransferases"/>
    <property type="match status" value="1"/>
</dbReference>
<feature type="binding site" evidence="6">
    <location>
        <position position="78"/>
    </location>
    <ligand>
        <name>S-adenosyl-L-methionine</name>
        <dbReference type="ChEBI" id="CHEBI:59789"/>
    </ligand>
</feature>
<protein>
    <recommendedName>
        <fullName evidence="6">Ribosomal RNA small subunit methyltransferase G</fullName>
        <ecNumber evidence="6">2.1.1.-</ecNumber>
    </recommendedName>
    <alternativeName>
        <fullName evidence="6">16S rRNA 7-methylguanosine methyltransferase</fullName>
        <shortName evidence="6">16S rRNA m7G methyltransferase</shortName>
    </alternativeName>
</protein>
<dbReference type="InterPro" id="IPR003682">
    <property type="entry name" value="rRNA_ssu_MeTfrase_G"/>
</dbReference>
<dbReference type="Proteomes" id="UP000269019">
    <property type="component" value="Chromosome"/>
</dbReference>
<comment type="similarity">
    <text evidence="6">Belongs to the methyltransferase superfamily. RNA methyltransferase RsmG family.</text>
</comment>
<keyword evidence="5 6" id="KW-0949">S-adenosyl-L-methionine</keyword>